<dbReference type="OrthoDB" id="7847585at2"/>
<sequence length="148" mass="16107">MEMFESRSEADVVPTLVAKRAELANLITETERVLTQLHADLVHLDGAIKLFYPDAGGTIPSPPASVRQAVFQPGELPYLVLEVLRRATHPLDTVEIARRVVIARSLDAGDAGLLATTAVRVGKVLSRLRSRKKAVGTRTCGRLRWTAG</sequence>
<gene>
    <name evidence="1" type="ORF">N825_20725</name>
</gene>
<evidence type="ECO:0000313" key="1">
    <source>
        <dbReference type="EMBL" id="EWY37269.1"/>
    </source>
</evidence>
<protein>
    <submittedName>
        <fullName evidence="1">Uncharacterized protein</fullName>
    </submittedName>
</protein>
<keyword evidence="2" id="KW-1185">Reference proteome</keyword>
<dbReference type="EMBL" id="AVFL01000028">
    <property type="protein sequence ID" value="EWY37269.1"/>
    <property type="molecule type" value="Genomic_DNA"/>
</dbReference>
<accession>W9GU12</accession>
<proteinExistence type="predicted"/>
<name>W9GU12_9PROT</name>
<organism evidence="1 2">
    <name type="scientific">Skermanella stibiiresistens SB22</name>
    <dbReference type="NCBI Taxonomy" id="1385369"/>
    <lineage>
        <taxon>Bacteria</taxon>
        <taxon>Pseudomonadati</taxon>
        <taxon>Pseudomonadota</taxon>
        <taxon>Alphaproteobacteria</taxon>
        <taxon>Rhodospirillales</taxon>
        <taxon>Azospirillaceae</taxon>
        <taxon>Skermanella</taxon>
    </lineage>
</organism>
<evidence type="ECO:0000313" key="2">
    <source>
        <dbReference type="Proteomes" id="UP000019486"/>
    </source>
</evidence>
<dbReference type="Proteomes" id="UP000019486">
    <property type="component" value="Unassembled WGS sequence"/>
</dbReference>
<comment type="caution">
    <text evidence="1">The sequence shown here is derived from an EMBL/GenBank/DDBJ whole genome shotgun (WGS) entry which is preliminary data.</text>
</comment>
<dbReference type="RefSeq" id="WP_157619584.1">
    <property type="nucleotide sequence ID" value="NZ_AVFL01000028.1"/>
</dbReference>
<dbReference type="AlphaFoldDB" id="W9GU12"/>
<reference evidence="1 2" key="1">
    <citation type="submission" date="2013-08" db="EMBL/GenBank/DDBJ databases">
        <title>The genome sequence of Skermanella stibiiresistens.</title>
        <authorList>
            <person name="Zhu W."/>
            <person name="Wang G."/>
        </authorList>
    </citation>
    <scope>NUCLEOTIDE SEQUENCE [LARGE SCALE GENOMIC DNA]</scope>
    <source>
        <strain evidence="1 2">SB22</strain>
    </source>
</reference>